<evidence type="ECO:0000313" key="2">
    <source>
        <dbReference type="Proteomes" id="UP000320055"/>
    </source>
</evidence>
<reference evidence="1 2" key="1">
    <citation type="submission" date="2019-01" db="EMBL/GenBank/DDBJ databases">
        <authorList>
            <person name="Brito A."/>
        </authorList>
    </citation>
    <scope>NUCLEOTIDE SEQUENCE [LARGE SCALE GENOMIC DNA]</scope>
    <source>
        <strain evidence="1">1</strain>
    </source>
</reference>
<keyword evidence="2" id="KW-1185">Reference proteome</keyword>
<protein>
    <submittedName>
        <fullName evidence="1">Uncharacterized protein</fullName>
    </submittedName>
</protein>
<accession>A0A563VV56</accession>
<dbReference type="EMBL" id="CAACVJ010000252">
    <property type="protein sequence ID" value="VEP15322.1"/>
    <property type="molecule type" value="Genomic_DNA"/>
</dbReference>
<sequence length="161" mass="19177">MYQENIEVEKEDRRLTNKFDEASKYTKEEYFDKILYLNHDIDCDLPEERIILIRFPTLINSIRMEAAVLESRISECEYVDYYLIETFATGKLDRYVRPYKTLNEALYSFLKYMESMIKEDNNIPNFNELDGFKNYITKLRTIAETSPKFRANASKISAKLS</sequence>
<dbReference type="Proteomes" id="UP000320055">
    <property type="component" value="Unassembled WGS sequence"/>
</dbReference>
<name>A0A563VV56_9CYAN</name>
<dbReference type="RefSeq" id="WP_144874083.1">
    <property type="nucleotide sequence ID" value="NZ_LR214062.1"/>
</dbReference>
<proteinExistence type="predicted"/>
<dbReference type="AlphaFoldDB" id="A0A563VV56"/>
<gene>
    <name evidence="1" type="ORF">H1P_3250010</name>
</gene>
<organism evidence="1 2">
    <name type="scientific">Hyella patelloides LEGE 07179</name>
    <dbReference type="NCBI Taxonomy" id="945734"/>
    <lineage>
        <taxon>Bacteria</taxon>
        <taxon>Bacillati</taxon>
        <taxon>Cyanobacteriota</taxon>
        <taxon>Cyanophyceae</taxon>
        <taxon>Pleurocapsales</taxon>
        <taxon>Hyellaceae</taxon>
        <taxon>Hyella</taxon>
    </lineage>
</organism>
<evidence type="ECO:0000313" key="1">
    <source>
        <dbReference type="EMBL" id="VEP15322.1"/>
    </source>
</evidence>